<dbReference type="RefSeq" id="WP_069407677.1">
    <property type="nucleotide sequence ID" value="NZ_MIGZ01000208.1"/>
</dbReference>
<gene>
    <name evidence="1" type="ORF">BHQ17_24670</name>
</gene>
<dbReference type="OrthoDB" id="4120491at2"/>
<name>A0A1E3R5T5_9MYCO</name>
<comment type="caution">
    <text evidence="1">The sequence shown here is derived from an EMBL/GenBank/DDBJ whole genome shotgun (WGS) entry which is preliminary data.</text>
</comment>
<dbReference type="Gene3D" id="3.40.50.2000">
    <property type="entry name" value="Glycogen Phosphorylase B"/>
    <property type="match status" value="1"/>
</dbReference>
<dbReference type="EMBL" id="MIGZ01000208">
    <property type="protein sequence ID" value="ODQ85091.1"/>
    <property type="molecule type" value="Genomic_DNA"/>
</dbReference>
<dbReference type="Pfam" id="PF13692">
    <property type="entry name" value="Glyco_trans_1_4"/>
    <property type="match status" value="1"/>
</dbReference>
<evidence type="ECO:0000313" key="2">
    <source>
        <dbReference type="Proteomes" id="UP000094243"/>
    </source>
</evidence>
<sequence length="378" mass="40980">MTTNLGEYRLVFVGPGQGQTAVGDYAEDFVAAVKPHFRDVAEVRTLGPGGDTVRDIRRYRRTVADLVAEAPNRVLVHAELAAGGAAPFWAIAGLRGTPVTATIHDPPQGVWWPAATKFMFGPALSRKLVFHGLHYPLRPLSTKVEGMVNGRRTLFALTETGRRSIAERYPHTTAVHVPHIVRDRPVIRPAQDRPNAVGFFGHVYRGKGFEQVARIRQSLPDDIAIRVAGRGTESLPRVDGIEILGAVNGPAEDAFFASVRAIVVPYGKRHWYDETYPASGVVAHATAYRTPVVCTAYGSLAELDEKTGAVVVRTSDEDPAVVSDALAEAIEALLGDCGRLTELGEYAEKTRQARCGAAIAQAYAATWSQLLARHHEGH</sequence>
<accession>A0A1E3R5T5</accession>
<dbReference type="SUPFAM" id="SSF53756">
    <property type="entry name" value="UDP-Glycosyltransferase/glycogen phosphorylase"/>
    <property type="match status" value="1"/>
</dbReference>
<evidence type="ECO:0008006" key="3">
    <source>
        <dbReference type="Google" id="ProtNLM"/>
    </source>
</evidence>
<dbReference type="AlphaFoldDB" id="A0A1E3R5T5"/>
<reference evidence="2" key="1">
    <citation type="submission" date="2016-09" db="EMBL/GenBank/DDBJ databases">
        <authorList>
            <person name="Greninger A.L."/>
            <person name="Jerome K.R."/>
            <person name="Mcnair B."/>
            <person name="Wallis C."/>
            <person name="Fang F."/>
        </authorList>
    </citation>
    <scope>NUCLEOTIDE SEQUENCE [LARGE SCALE GENOMIC DNA]</scope>
    <source>
        <strain evidence="2">M7</strain>
    </source>
</reference>
<keyword evidence="2" id="KW-1185">Reference proteome</keyword>
<protein>
    <recommendedName>
        <fullName evidence="3">Glycosyltransferase subfamily 4-like N-terminal domain-containing protein</fullName>
    </recommendedName>
</protein>
<dbReference type="Proteomes" id="UP000094243">
    <property type="component" value="Unassembled WGS sequence"/>
</dbReference>
<evidence type="ECO:0000313" key="1">
    <source>
        <dbReference type="EMBL" id="ODQ85091.1"/>
    </source>
</evidence>
<proteinExistence type="predicted"/>
<organism evidence="1 2">
    <name type="scientific">Mycolicibacterium holsaticum</name>
    <dbReference type="NCBI Taxonomy" id="152142"/>
    <lineage>
        <taxon>Bacteria</taxon>
        <taxon>Bacillati</taxon>
        <taxon>Actinomycetota</taxon>
        <taxon>Actinomycetes</taxon>
        <taxon>Mycobacteriales</taxon>
        <taxon>Mycobacteriaceae</taxon>
        <taxon>Mycolicibacterium</taxon>
    </lineage>
</organism>